<dbReference type="Proteomes" id="UP000503011">
    <property type="component" value="Chromosome"/>
</dbReference>
<dbReference type="GO" id="GO:0008610">
    <property type="term" value="P:lipid biosynthetic process"/>
    <property type="evidence" value="ECO:0007669"/>
    <property type="project" value="UniProtKB-ARBA"/>
</dbReference>
<comment type="cofactor">
    <cofactor evidence="1">
        <name>pantetheine 4'-phosphate</name>
        <dbReference type="ChEBI" id="CHEBI:47942"/>
    </cofactor>
</comment>
<proteinExistence type="predicted"/>
<gene>
    <name evidence="5" type="ORF">Psuf_070280</name>
</gene>
<dbReference type="SUPFAM" id="SSF47336">
    <property type="entry name" value="ACP-like"/>
    <property type="match status" value="1"/>
</dbReference>
<dbReference type="Gene3D" id="3.30.559.30">
    <property type="entry name" value="Nonribosomal peptide synthetase, condensation domain"/>
    <property type="match status" value="1"/>
</dbReference>
<dbReference type="InterPro" id="IPR009081">
    <property type="entry name" value="PP-bd_ACP"/>
</dbReference>
<name>A0A6F8YU61_9ACTN</name>
<feature type="domain" description="Carrier" evidence="4">
    <location>
        <begin position="10"/>
        <end position="85"/>
    </location>
</feature>
<dbReference type="InterPro" id="IPR023213">
    <property type="entry name" value="CAT-like_dom_sf"/>
</dbReference>
<dbReference type="AlphaFoldDB" id="A0A6F8YU61"/>
<dbReference type="EMBL" id="AP022871">
    <property type="protein sequence ID" value="BCB89715.1"/>
    <property type="molecule type" value="Genomic_DNA"/>
</dbReference>
<dbReference type="SUPFAM" id="SSF52777">
    <property type="entry name" value="CoA-dependent acyltransferases"/>
    <property type="match status" value="2"/>
</dbReference>
<evidence type="ECO:0000259" key="4">
    <source>
        <dbReference type="PROSITE" id="PS50075"/>
    </source>
</evidence>
<dbReference type="Pfam" id="PF00668">
    <property type="entry name" value="Condensation"/>
    <property type="match status" value="1"/>
</dbReference>
<dbReference type="InterPro" id="IPR036736">
    <property type="entry name" value="ACP-like_sf"/>
</dbReference>
<accession>A0A6F8YU61</accession>
<evidence type="ECO:0000256" key="3">
    <source>
        <dbReference type="ARBA" id="ARBA00022553"/>
    </source>
</evidence>
<dbReference type="GO" id="GO:0044550">
    <property type="term" value="P:secondary metabolite biosynthetic process"/>
    <property type="evidence" value="ECO:0007669"/>
    <property type="project" value="TreeGrafter"/>
</dbReference>
<sequence length="532" mass="57168">MTQQQDQLGAVRSGTEVVVGKLFAEMLGVDDLPRSTSLFDLGLDSVTVTVACARLEQMTGVRVRFSQLFRTPTVAQLAAWIDESGGGLGDVGEGSQESGGDRAAELVAITPMQAETVPMGIVVEIAWWFDGAVDDVALEAAAGDVHRRHQALHARYLSGRDLGLAEVPADPGRVEFHRLGREASEAAATDVFWRTLRQPLRLAEGQVWRCAIVRTESGRTLFGLVVDHAAFDGRSWDILTAELPVAYAARVAGAAPRWPGRTASLAEMAADARQQLTVADAEAQRGYWRDELRDLPACHMPGRVEVAVVTGSRWSPAGPATVSSFRVDNAQLRVWDDYARATGMTPSVGVAAAYVQSIIRAGGEPDFGLIVPIANRAGEVIDRTVTNRVCDVVLRPNGPSRSGPHILARMRDSYHRAMAARDVLVDPKELGSILSGADPAGTIRLDRMIALNYNTVPMLGLGGVAGTLAPGFSSGSRSAFGVMLQVVPDPDGFSMDLLTRTDMYKPDLADQLRRHFVDIIAAGPEQLEAETR</sequence>
<dbReference type="SMART" id="SM00823">
    <property type="entry name" value="PKS_PP"/>
    <property type="match status" value="1"/>
</dbReference>
<evidence type="ECO:0000313" key="5">
    <source>
        <dbReference type="EMBL" id="BCB89715.1"/>
    </source>
</evidence>
<evidence type="ECO:0000313" key="6">
    <source>
        <dbReference type="Proteomes" id="UP000503011"/>
    </source>
</evidence>
<keyword evidence="6" id="KW-1185">Reference proteome</keyword>
<organism evidence="5 6">
    <name type="scientific">Phytohabitans suffuscus</name>
    <dbReference type="NCBI Taxonomy" id="624315"/>
    <lineage>
        <taxon>Bacteria</taxon>
        <taxon>Bacillati</taxon>
        <taxon>Actinomycetota</taxon>
        <taxon>Actinomycetes</taxon>
        <taxon>Micromonosporales</taxon>
        <taxon>Micromonosporaceae</taxon>
    </lineage>
</organism>
<dbReference type="PROSITE" id="PS50075">
    <property type="entry name" value="CARRIER"/>
    <property type="match status" value="1"/>
</dbReference>
<dbReference type="Pfam" id="PF00550">
    <property type="entry name" value="PP-binding"/>
    <property type="match status" value="1"/>
</dbReference>
<keyword evidence="3" id="KW-0597">Phosphoprotein</keyword>
<keyword evidence="2" id="KW-0596">Phosphopantetheine</keyword>
<dbReference type="InterPro" id="IPR001242">
    <property type="entry name" value="Condensation_dom"/>
</dbReference>
<evidence type="ECO:0000256" key="1">
    <source>
        <dbReference type="ARBA" id="ARBA00001957"/>
    </source>
</evidence>
<reference evidence="5 6" key="2">
    <citation type="submission" date="2020-03" db="EMBL/GenBank/DDBJ databases">
        <authorList>
            <person name="Ichikawa N."/>
            <person name="Kimura A."/>
            <person name="Kitahashi Y."/>
            <person name="Uohara A."/>
        </authorList>
    </citation>
    <scope>NUCLEOTIDE SEQUENCE [LARGE SCALE GENOMIC DNA]</scope>
    <source>
        <strain evidence="5 6">NBRC 105367</strain>
    </source>
</reference>
<dbReference type="PANTHER" id="PTHR45527">
    <property type="entry name" value="NONRIBOSOMAL PEPTIDE SYNTHETASE"/>
    <property type="match status" value="1"/>
</dbReference>
<dbReference type="Gene3D" id="1.10.1200.10">
    <property type="entry name" value="ACP-like"/>
    <property type="match status" value="1"/>
</dbReference>
<protein>
    <recommendedName>
        <fullName evidence="4">Carrier domain-containing protein</fullName>
    </recommendedName>
</protein>
<dbReference type="GO" id="GO:0031177">
    <property type="term" value="F:phosphopantetheine binding"/>
    <property type="evidence" value="ECO:0007669"/>
    <property type="project" value="InterPro"/>
</dbReference>
<evidence type="ECO:0000256" key="2">
    <source>
        <dbReference type="ARBA" id="ARBA00022450"/>
    </source>
</evidence>
<dbReference type="GO" id="GO:0043041">
    <property type="term" value="P:amino acid activation for nonribosomal peptide biosynthetic process"/>
    <property type="evidence" value="ECO:0007669"/>
    <property type="project" value="TreeGrafter"/>
</dbReference>
<reference evidence="5 6" key="1">
    <citation type="submission" date="2020-03" db="EMBL/GenBank/DDBJ databases">
        <title>Whole genome shotgun sequence of Phytohabitans suffuscus NBRC 105367.</title>
        <authorList>
            <person name="Komaki H."/>
            <person name="Tamura T."/>
        </authorList>
    </citation>
    <scope>NUCLEOTIDE SEQUENCE [LARGE SCALE GENOMIC DNA]</scope>
    <source>
        <strain evidence="5 6">NBRC 105367</strain>
    </source>
</reference>
<dbReference type="GO" id="GO:0003824">
    <property type="term" value="F:catalytic activity"/>
    <property type="evidence" value="ECO:0007669"/>
    <property type="project" value="InterPro"/>
</dbReference>
<dbReference type="InterPro" id="IPR020806">
    <property type="entry name" value="PKS_PP-bd"/>
</dbReference>
<dbReference type="Gene3D" id="3.30.559.10">
    <property type="entry name" value="Chloramphenicol acetyltransferase-like domain"/>
    <property type="match status" value="1"/>
</dbReference>
<dbReference type="KEGG" id="psuu:Psuf_070280"/>
<dbReference type="GO" id="GO:0005737">
    <property type="term" value="C:cytoplasm"/>
    <property type="evidence" value="ECO:0007669"/>
    <property type="project" value="TreeGrafter"/>
</dbReference>
<dbReference type="PANTHER" id="PTHR45527:SF1">
    <property type="entry name" value="FATTY ACID SYNTHASE"/>
    <property type="match status" value="1"/>
</dbReference>
<dbReference type="RefSeq" id="WP_173161702.1">
    <property type="nucleotide sequence ID" value="NZ_AP022871.1"/>
</dbReference>